<proteinExistence type="predicted"/>
<evidence type="ECO:0000256" key="1">
    <source>
        <dbReference type="SAM" id="MobiDB-lite"/>
    </source>
</evidence>
<keyword evidence="2" id="KW-0812">Transmembrane</keyword>
<sequence>MKSLVYVLAFLMVFALIPISFSSSTNSPTIHVYYQRYDSIYTSASSILNSNVITYTVSSAVYNETLSQGKAFHVMYNRTTYLLYYSSSAKEFEGNVNISLNSNDMLSIKTNLPNLIRVLVTSANETEVVWAGFNSSDINTYAYINESGEVTLQFANGSTVANETFSIKTNSSVSENVSLYLQAITSMEVKSSFTGELTSEAQLPRRYSPLFVNVNYNGTESNTTINGYSVTTAYFNGEITPALVWKGEGTIGISMYGNMFITHNMNVDFETIEFYGVNGTVLGYVHIASVTGSFSLTHGMLANVYHSVAFSEIKVVTVSGVKPIHAELMGYVYVNGVPVIVASNYENVTSTAFVNISHLVVIHSHKGVLVELNLNSTSKFVVLAQGNVTYNVTTVTPISVNITNVIINGNAHIAQKIEIGSNVSQYILFNVTVYTNSSIIGVYKVVNGHLVELNSSNYFFINGKLEVFDDPSSTYYVVYSAQPVTTTTTTTSSTTSSSTTTTSSSTTSTTSSTSTSSSTSSTVIPVSTSSTTTSSSSLIYAAIGIIVVIIVIVAVLLMRRK</sequence>
<name>A0A2U9IJJ8_9CREN</name>
<feature type="transmembrane region" description="Helical" evidence="2">
    <location>
        <begin position="538"/>
        <end position="558"/>
    </location>
</feature>
<dbReference type="EMBL" id="CP029288">
    <property type="protein sequence ID" value="AWR96209.1"/>
    <property type="molecule type" value="Genomic_DNA"/>
</dbReference>
<accession>A0A2U9IJJ8</accession>
<organism evidence="3 4">
    <name type="scientific">Acidianus sulfidivorans JP7</name>
    <dbReference type="NCBI Taxonomy" id="619593"/>
    <lineage>
        <taxon>Archaea</taxon>
        <taxon>Thermoproteota</taxon>
        <taxon>Thermoprotei</taxon>
        <taxon>Sulfolobales</taxon>
        <taxon>Sulfolobaceae</taxon>
        <taxon>Acidianus</taxon>
    </lineage>
</organism>
<dbReference type="KEGG" id="asul:DFR86_00700"/>
<evidence type="ECO:0000256" key="2">
    <source>
        <dbReference type="SAM" id="Phobius"/>
    </source>
</evidence>
<protein>
    <recommendedName>
        <fullName evidence="5">Thermopsin</fullName>
    </recommendedName>
</protein>
<dbReference type="GeneID" id="36836443"/>
<keyword evidence="2" id="KW-1133">Transmembrane helix</keyword>
<dbReference type="OrthoDB" id="34629at2157"/>
<evidence type="ECO:0008006" key="5">
    <source>
        <dbReference type="Google" id="ProtNLM"/>
    </source>
</evidence>
<evidence type="ECO:0000313" key="4">
    <source>
        <dbReference type="Proteomes" id="UP000248410"/>
    </source>
</evidence>
<evidence type="ECO:0000313" key="3">
    <source>
        <dbReference type="EMBL" id="AWR96209.1"/>
    </source>
</evidence>
<feature type="region of interest" description="Disordered" evidence="1">
    <location>
        <begin position="487"/>
        <end position="531"/>
    </location>
</feature>
<dbReference type="AlphaFoldDB" id="A0A2U9IJJ8"/>
<dbReference type="RefSeq" id="WP_110379099.1">
    <property type="nucleotide sequence ID" value="NZ_CP029288.2"/>
</dbReference>
<dbReference type="Proteomes" id="UP000248410">
    <property type="component" value="Chromosome"/>
</dbReference>
<gene>
    <name evidence="3" type="ORF">DFR86_00700</name>
</gene>
<reference evidence="3 4" key="1">
    <citation type="submission" date="2018-05" db="EMBL/GenBank/DDBJ databases">
        <title>Complete Genome Sequences of Extremely Thermoacidophilic, Metal-Mobilizing Type-Strain Members of the Archaeal Family Sulfolobaceae: Acidianus brierleyi DSM-1651T, Acidianus sulfidivorans DSM-18786T, Metallosphaera hakonensis DSM-7519T, and Metallosphaera prunae DSM-10039T.</title>
        <authorList>
            <person name="Counts J.A."/>
            <person name="Kelly R.M."/>
        </authorList>
    </citation>
    <scope>NUCLEOTIDE SEQUENCE [LARGE SCALE GENOMIC DNA]</scope>
    <source>
        <strain evidence="3 4">JP7</strain>
    </source>
</reference>
<keyword evidence="4" id="KW-1185">Reference proteome</keyword>
<keyword evidence="2" id="KW-0472">Membrane</keyword>